<name>A0A8H6NXZ7_9PEZI</name>
<accession>A0A8H6NXZ7</accession>
<evidence type="ECO:0000313" key="2">
    <source>
        <dbReference type="EMBL" id="KAF6844591.1"/>
    </source>
</evidence>
<comment type="caution">
    <text evidence="2">The sequence shown here is derived from an EMBL/GenBank/DDBJ whole genome shotgun (WGS) entry which is preliminary data.</text>
</comment>
<dbReference type="EMBL" id="WIGM01000014">
    <property type="protein sequence ID" value="KAF6844591.1"/>
    <property type="molecule type" value="Genomic_DNA"/>
</dbReference>
<protein>
    <submittedName>
        <fullName evidence="2">Uncharacterized protein</fullName>
    </submittedName>
</protein>
<feature type="region of interest" description="Disordered" evidence="1">
    <location>
        <begin position="44"/>
        <end position="89"/>
    </location>
</feature>
<evidence type="ECO:0000256" key="1">
    <source>
        <dbReference type="SAM" id="MobiDB-lite"/>
    </source>
</evidence>
<proteinExistence type="predicted"/>
<sequence>MDGRLEDRTAQLIVCVPSDERNGQRSTRAPDPLLAFVAVVVLPPPSQGARPHAHTRRRALPQNGPGAEEPRVGTTRGFAESPSAEPDPA</sequence>
<dbReference type="Proteomes" id="UP000639643">
    <property type="component" value="Unassembled WGS sequence"/>
</dbReference>
<gene>
    <name evidence="2" type="ORF">CMUS01_00977</name>
</gene>
<evidence type="ECO:0000313" key="3">
    <source>
        <dbReference type="Proteomes" id="UP000639643"/>
    </source>
</evidence>
<dbReference type="AlphaFoldDB" id="A0A8H6NXZ7"/>
<keyword evidence="3" id="KW-1185">Reference proteome</keyword>
<reference evidence="2" key="1">
    <citation type="journal article" date="2020" name="Phytopathology">
        <title>Genome Sequence Resources of Colletotrichum truncatum, C. plurivorum, C. musicola, and C. sojae: Four Species Pathogenic to Soybean (Glycine max).</title>
        <authorList>
            <person name="Rogerio F."/>
            <person name="Boufleur T.R."/>
            <person name="Ciampi-Guillardi M."/>
            <person name="Sukno S.A."/>
            <person name="Thon M.R."/>
            <person name="Massola Junior N.S."/>
            <person name="Baroncelli R."/>
        </authorList>
    </citation>
    <scope>NUCLEOTIDE SEQUENCE</scope>
    <source>
        <strain evidence="2">LFN0074</strain>
    </source>
</reference>
<organism evidence="2 3">
    <name type="scientific">Colletotrichum musicola</name>
    <dbReference type="NCBI Taxonomy" id="2175873"/>
    <lineage>
        <taxon>Eukaryota</taxon>
        <taxon>Fungi</taxon>
        <taxon>Dikarya</taxon>
        <taxon>Ascomycota</taxon>
        <taxon>Pezizomycotina</taxon>
        <taxon>Sordariomycetes</taxon>
        <taxon>Hypocreomycetidae</taxon>
        <taxon>Glomerellales</taxon>
        <taxon>Glomerellaceae</taxon>
        <taxon>Colletotrichum</taxon>
        <taxon>Colletotrichum orchidearum species complex</taxon>
    </lineage>
</organism>